<evidence type="ECO:0000313" key="2">
    <source>
        <dbReference type="Proteomes" id="UP000242181"/>
    </source>
</evidence>
<dbReference type="RefSeq" id="WP_106454167.1">
    <property type="nucleotide sequence ID" value="NZ_PXYH01000019.1"/>
</dbReference>
<dbReference type="InterPro" id="IPR036412">
    <property type="entry name" value="HAD-like_sf"/>
</dbReference>
<gene>
    <name evidence="1" type="ORF">C7I36_13210</name>
</gene>
<dbReference type="Gene3D" id="3.40.50.1000">
    <property type="entry name" value="HAD superfamily/HAD-like"/>
    <property type="match status" value="1"/>
</dbReference>
<evidence type="ECO:0000313" key="1">
    <source>
        <dbReference type="EMBL" id="PSJ39263.1"/>
    </source>
</evidence>
<comment type="caution">
    <text evidence="1">The sequence shown here is derived from an EMBL/GenBank/DDBJ whole genome shotgun (WGS) entry which is preliminary data.</text>
</comment>
<proteinExistence type="predicted"/>
<keyword evidence="2" id="KW-1185">Reference proteome</keyword>
<dbReference type="PANTHER" id="PTHR18901:SF38">
    <property type="entry name" value="PSEUDOURIDINE-5'-PHOSPHATASE"/>
    <property type="match status" value="1"/>
</dbReference>
<organism evidence="1 2">
    <name type="scientific">Zobellella taiwanensis</name>
    <dbReference type="NCBI Taxonomy" id="347535"/>
    <lineage>
        <taxon>Bacteria</taxon>
        <taxon>Pseudomonadati</taxon>
        <taxon>Pseudomonadota</taxon>
        <taxon>Gammaproteobacteria</taxon>
        <taxon>Aeromonadales</taxon>
        <taxon>Aeromonadaceae</taxon>
        <taxon>Zobellella</taxon>
    </lineage>
</organism>
<dbReference type="Pfam" id="PF00702">
    <property type="entry name" value="Hydrolase"/>
    <property type="match status" value="1"/>
</dbReference>
<sequence>MQYAIFDMDGLLIDSEPVWLETQYAVMRDLYGVTLSEADWRSFQGRSSREFCQGMAQLHVDQGVDADALQELLLSRMLKVITDAPLMPGAREMVDWLSEQQVPLAIASSSPLSFIEAVVERHSLPIWVLVSGTEVPRSKPHPAVFELAAGRLGADPTLCRVWEDSVNGVIAARAAGMIVTAVPDLAHPALQQFSIADQIHSNLHDSLVELQAKSRLTE</sequence>
<reference evidence="1 2" key="1">
    <citation type="submission" date="2018-03" db="EMBL/GenBank/DDBJ databases">
        <title>The draft genome of Zobellella taiwanensis JCM 13381.</title>
        <authorList>
            <person name="Liu L."/>
            <person name="Li L."/>
            <person name="Wang T."/>
            <person name="Zhang X."/>
            <person name="Liang L."/>
        </authorList>
    </citation>
    <scope>NUCLEOTIDE SEQUENCE [LARGE SCALE GENOMIC DNA]</scope>
    <source>
        <strain evidence="1 2">JCM 13381</strain>
    </source>
</reference>
<dbReference type="InterPro" id="IPR006439">
    <property type="entry name" value="HAD-SF_hydro_IA"/>
</dbReference>
<protein>
    <submittedName>
        <fullName evidence="1">HAD family phosphatase</fullName>
    </submittedName>
</protein>
<dbReference type="SFLD" id="SFLDG01129">
    <property type="entry name" value="C1.5:_HAD__Beta-PGM__Phosphata"/>
    <property type="match status" value="1"/>
</dbReference>
<accession>A0A2P7QMR9</accession>
<dbReference type="InterPro" id="IPR023214">
    <property type="entry name" value="HAD_sf"/>
</dbReference>
<dbReference type="SFLD" id="SFLDS00003">
    <property type="entry name" value="Haloacid_Dehalogenase"/>
    <property type="match status" value="1"/>
</dbReference>
<dbReference type="SUPFAM" id="SSF56784">
    <property type="entry name" value="HAD-like"/>
    <property type="match status" value="1"/>
</dbReference>
<dbReference type="InterPro" id="IPR023198">
    <property type="entry name" value="PGP-like_dom2"/>
</dbReference>
<dbReference type="Proteomes" id="UP000242181">
    <property type="component" value="Unassembled WGS sequence"/>
</dbReference>
<dbReference type="EMBL" id="PXYH01000019">
    <property type="protein sequence ID" value="PSJ39263.1"/>
    <property type="molecule type" value="Genomic_DNA"/>
</dbReference>
<dbReference type="PANTHER" id="PTHR18901">
    <property type="entry name" value="2-DEOXYGLUCOSE-6-PHOSPHATE PHOSPHATASE 2"/>
    <property type="match status" value="1"/>
</dbReference>
<dbReference type="OrthoDB" id="9800058at2"/>
<name>A0A2P7QMR9_9GAMM</name>
<dbReference type="NCBIfam" id="TIGR01509">
    <property type="entry name" value="HAD-SF-IA-v3"/>
    <property type="match status" value="1"/>
</dbReference>
<dbReference type="Gene3D" id="1.10.150.240">
    <property type="entry name" value="Putative phosphatase, domain 2"/>
    <property type="match status" value="1"/>
</dbReference>
<dbReference type="AlphaFoldDB" id="A0A2P7QMR9"/>